<organism evidence="2 3">
    <name type="scientific">Streptococcus sanguinis SK353</name>
    <dbReference type="NCBI Taxonomy" id="888815"/>
    <lineage>
        <taxon>Bacteria</taxon>
        <taxon>Bacillati</taxon>
        <taxon>Bacillota</taxon>
        <taxon>Bacilli</taxon>
        <taxon>Lactobacillales</taxon>
        <taxon>Streptococcaceae</taxon>
        <taxon>Streptococcus</taxon>
    </lineage>
</organism>
<dbReference type="PATRIC" id="fig|888815.3.peg.1823"/>
<dbReference type="Pfam" id="PF14526">
    <property type="entry name" value="Cass2"/>
    <property type="match status" value="1"/>
</dbReference>
<dbReference type="EMBL" id="AEWY01000011">
    <property type="protein sequence ID" value="EGC21877.1"/>
    <property type="molecule type" value="Genomic_DNA"/>
</dbReference>
<dbReference type="PANTHER" id="PTHR36444:SF2">
    <property type="entry name" value="TRANSCRIPTIONAL REGULATOR PROTEIN YOBU-RELATED"/>
    <property type="match status" value="1"/>
</dbReference>
<comment type="caution">
    <text evidence="2">The sequence shown here is derived from an EMBL/GenBank/DDBJ whole genome shotgun (WGS) entry which is preliminary data.</text>
</comment>
<reference evidence="2 3" key="1">
    <citation type="submission" date="2011-01" db="EMBL/GenBank/DDBJ databases">
        <authorList>
            <person name="Muzny D."/>
            <person name="Qin X."/>
            <person name="Deng J."/>
            <person name="Jiang H."/>
            <person name="Liu Y."/>
            <person name="Qu J."/>
            <person name="Song X.-Z."/>
            <person name="Zhang L."/>
            <person name="Thornton R."/>
            <person name="Coyle M."/>
            <person name="Francisco L."/>
            <person name="Jackson L."/>
            <person name="Javaid M."/>
            <person name="Korchina V."/>
            <person name="Kovar C."/>
            <person name="Mata R."/>
            <person name="Mathew T."/>
            <person name="Ngo R."/>
            <person name="Nguyen L."/>
            <person name="Nguyen N."/>
            <person name="Okwuonu G."/>
            <person name="Ongeri F."/>
            <person name="Pham C."/>
            <person name="Simmons D."/>
            <person name="Wilczek-Boney K."/>
            <person name="Hale W."/>
            <person name="Jakkamsetti A."/>
            <person name="Pham P."/>
            <person name="Ruth R."/>
            <person name="San Lucas F."/>
            <person name="Warren J."/>
            <person name="Zhang J."/>
            <person name="Zhao Z."/>
            <person name="Zhou C."/>
            <person name="Zhu D."/>
            <person name="Lee S."/>
            <person name="Bess C."/>
            <person name="Blankenburg K."/>
            <person name="Forbes L."/>
            <person name="Fu Q."/>
            <person name="Gubbala S."/>
            <person name="Hirani K."/>
            <person name="Jayaseelan J.C."/>
            <person name="Lara F."/>
            <person name="Munidasa M."/>
            <person name="Palculict T."/>
            <person name="Patil S."/>
            <person name="Pu L.-L."/>
            <person name="Saada N."/>
            <person name="Tang L."/>
            <person name="Weissenberger G."/>
            <person name="Zhu Y."/>
            <person name="Hemphill L."/>
            <person name="Shang Y."/>
            <person name="Youmans B."/>
            <person name="Ayvaz T."/>
            <person name="Ross M."/>
            <person name="Santibanez J."/>
            <person name="Aqrawi P."/>
            <person name="Gross S."/>
            <person name="Joshi V."/>
            <person name="Fowler G."/>
            <person name="Nazareth L."/>
            <person name="Reid J."/>
            <person name="Worley K."/>
            <person name="Petrosino J."/>
            <person name="Highlander S."/>
            <person name="Gibbs R."/>
        </authorList>
    </citation>
    <scope>NUCLEOTIDE SEQUENCE [LARGE SCALE GENOMIC DNA]</scope>
    <source>
        <strain evidence="2 3">SK353</strain>
    </source>
</reference>
<proteinExistence type="predicted"/>
<dbReference type="AlphaFoldDB" id="F0FGM0"/>
<dbReference type="Proteomes" id="UP000004185">
    <property type="component" value="Unassembled WGS sequence"/>
</dbReference>
<dbReference type="InterPro" id="IPR011256">
    <property type="entry name" value="Reg_factor_effector_dom_sf"/>
</dbReference>
<dbReference type="Gene3D" id="3.20.80.10">
    <property type="entry name" value="Regulatory factor, effector binding domain"/>
    <property type="match status" value="1"/>
</dbReference>
<evidence type="ECO:0000313" key="3">
    <source>
        <dbReference type="Proteomes" id="UP000004185"/>
    </source>
</evidence>
<protein>
    <recommendedName>
        <fullName evidence="1">Integron-associated effector binding protein domain-containing protein</fullName>
    </recommendedName>
</protein>
<dbReference type="HOGENOM" id="CLU_106591_2_0_9"/>
<dbReference type="PANTHER" id="PTHR36444">
    <property type="entry name" value="TRANSCRIPTIONAL REGULATOR PROTEIN YOBU-RELATED"/>
    <property type="match status" value="1"/>
</dbReference>
<name>F0FGM0_STRSA</name>
<sequence length="144" mass="16751">MKAKGGKKMFLNILASIRTNNFQDEHCVEKIQALWQEQEGAVKEAFAQGEPVYAVYHDYASDYKGDYSLSICRLTDGEVYDFDTSEQTYQVFEADKEDPQAILHAWQRIWQAEETGELNRDYTFDFEKYDPDQTVAVFIATQQH</sequence>
<evidence type="ECO:0000313" key="2">
    <source>
        <dbReference type="EMBL" id="EGC21877.1"/>
    </source>
</evidence>
<accession>F0FGM0</accession>
<dbReference type="InterPro" id="IPR053182">
    <property type="entry name" value="YobU-like_regulator"/>
</dbReference>
<gene>
    <name evidence="2" type="ORF">HMPREF9388_1853</name>
</gene>
<dbReference type="InterPro" id="IPR029441">
    <property type="entry name" value="Cass2"/>
</dbReference>
<evidence type="ECO:0000259" key="1">
    <source>
        <dbReference type="Pfam" id="PF14526"/>
    </source>
</evidence>
<feature type="domain" description="Integron-associated effector binding protein" evidence="1">
    <location>
        <begin position="21"/>
        <end position="133"/>
    </location>
</feature>